<dbReference type="AlphaFoldDB" id="A0A1Y1QFB1"/>
<evidence type="ECO:0008006" key="3">
    <source>
        <dbReference type="Google" id="ProtNLM"/>
    </source>
</evidence>
<organism evidence="1 2">
    <name type="scientific">Thiothrix lacustris</name>
    <dbReference type="NCBI Taxonomy" id="525917"/>
    <lineage>
        <taxon>Bacteria</taxon>
        <taxon>Pseudomonadati</taxon>
        <taxon>Pseudomonadota</taxon>
        <taxon>Gammaproteobacteria</taxon>
        <taxon>Thiotrichales</taxon>
        <taxon>Thiotrichaceae</taxon>
        <taxon>Thiothrix</taxon>
    </lineage>
</organism>
<proteinExistence type="predicted"/>
<protein>
    <recommendedName>
        <fullName evidence="3">Anti-sigma factor</fullName>
    </recommendedName>
</protein>
<dbReference type="EMBL" id="MTEJ01000349">
    <property type="protein sequence ID" value="OQX04282.1"/>
    <property type="molecule type" value="Genomic_DNA"/>
</dbReference>
<dbReference type="Proteomes" id="UP000192491">
    <property type="component" value="Unassembled WGS sequence"/>
</dbReference>
<accession>A0A1Y1QFB1</accession>
<evidence type="ECO:0000313" key="1">
    <source>
        <dbReference type="EMBL" id="OQX04282.1"/>
    </source>
</evidence>
<name>A0A1Y1QFB1_9GAMM</name>
<comment type="caution">
    <text evidence="1">The sequence shown here is derived from an EMBL/GenBank/DDBJ whole genome shotgun (WGS) entry which is preliminary data.</text>
</comment>
<evidence type="ECO:0000313" key="2">
    <source>
        <dbReference type="Proteomes" id="UP000192491"/>
    </source>
</evidence>
<gene>
    <name evidence="1" type="ORF">BWK73_36805</name>
</gene>
<sequence length="247" mass="27789">MSQYPHGDPIEEARLLLPWYITGKLSEPERKLVEQMLAKHPTLQDEYQRELKMVGMIRANTGLLQLSAVDTTHHRLDKLMKRIGQEERAKIVHSTPPPTRPSVWLGGITASLQRLLPTFEWLTPANAVFALLLLVQAGFMGWFIQSNQPPAGSLYTTAAVAKDQNAISVTNGLVLLVDFHAEAQVHQVRDFLHQWNARIVDGPDDGNFFKIEVKGVQPSDQQQSSSILQQMQQDQTVIAFIGQESQY</sequence>
<reference evidence="1 2" key="1">
    <citation type="submission" date="2017-01" db="EMBL/GenBank/DDBJ databases">
        <title>Novel large sulfur bacteria in the metagenomes of groundwater-fed chemosynthetic microbial mats in the Lake Huron basin.</title>
        <authorList>
            <person name="Sharrar A.M."/>
            <person name="Flood B.E."/>
            <person name="Bailey J.V."/>
            <person name="Jones D.S."/>
            <person name="Biddanda B."/>
            <person name="Ruberg S.A."/>
            <person name="Marcus D.N."/>
            <person name="Dick G.J."/>
        </authorList>
    </citation>
    <scope>NUCLEOTIDE SEQUENCE [LARGE SCALE GENOMIC DNA]</scope>
    <source>
        <strain evidence="1">A8</strain>
    </source>
</reference>